<keyword evidence="6" id="KW-0175">Coiled coil</keyword>
<dbReference type="InterPro" id="IPR038109">
    <property type="entry name" value="DNA_bind_recomb_sf"/>
</dbReference>
<dbReference type="PANTHER" id="PTHR30461:SF23">
    <property type="entry name" value="DNA RECOMBINASE-RELATED"/>
    <property type="match status" value="1"/>
</dbReference>
<proteinExistence type="predicted"/>
<gene>
    <name evidence="9" type="ordered locus">Desaci_1370</name>
</gene>
<sequence length="514" mass="59314">MIVAIYVRVSTDQQAEKGYSIETQLTECRKKAHEIPNVLSVEEFIEDGYSGAYLERPALDELRNALREKRFGAVIVYDPDRLARNLTHQLLITDEIESSGAQLHFVNFEWQNTPEGKLFYSIQGAVSAYEREKIRERMQRGKRGKALSGKVIKNNHPYGYNWDAERSVYTINDDEAKMIRQIFSWVVEDHLGIRAIATRLAQLQYPTRTDINSWNIGTVHDIITRETYAGIHWVNKEYKTKIGQNKFKRGTRKPSEWIAVPIPPIITREIWEAAQRQLQLNKRITKQPFDYQYLCRNLIVCPLCGQHMRSVHSGSRRKQYYACKTGRAMSGKSHLGETNKCPARQIPAKDLDESIWQYISNMLKNPSIMSEELSKTNKSNDTIGLQEAGIRLKNKEDKLLQERDKVTLLFRQDLIDLNMAEKQLTEIKNSLAEIKVQRLQLEKELENNLLPSASENFLNKLNELALLADTEDPKLRRHVITSVVKEIQAQRMDTRNVGATFGAEIRTHITFGVN</sequence>
<dbReference type="InterPro" id="IPR006118">
    <property type="entry name" value="Recombinase_CS"/>
</dbReference>
<feature type="coiled-coil region" evidence="6">
    <location>
        <begin position="385"/>
        <end position="444"/>
    </location>
</feature>
<keyword evidence="1" id="KW-0229">DNA integration</keyword>
<dbReference type="HOGENOM" id="CLU_010686_18_3_9"/>
<evidence type="ECO:0000256" key="4">
    <source>
        <dbReference type="PIRSR" id="PIRSR606118-50"/>
    </source>
</evidence>
<organism evidence="9 10">
    <name type="scientific">Desulfosporosinus acidiphilus (strain DSM 22704 / JCM 16185 / SJ4)</name>
    <dbReference type="NCBI Taxonomy" id="646529"/>
    <lineage>
        <taxon>Bacteria</taxon>
        <taxon>Bacillati</taxon>
        <taxon>Bacillota</taxon>
        <taxon>Clostridia</taxon>
        <taxon>Eubacteriales</taxon>
        <taxon>Desulfitobacteriaceae</taxon>
        <taxon>Desulfosporosinus</taxon>
    </lineage>
</organism>
<protein>
    <submittedName>
        <fullName evidence="9">Site-specific recombinase, DNA invertase Pin</fullName>
    </submittedName>
</protein>
<dbReference type="eggNOG" id="COG1961">
    <property type="taxonomic scope" value="Bacteria"/>
</dbReference>
<dbReference type="GO" id="GO:0003677">
    <property type="term" value="F:DNA binding"/>
    <property type="evidence" value="ECO:0007669"/>
    <property type="project" value="UniProtKB-KW"/>
</dbReference>
<dbReference type="STRING" id="646529.Desaci_1370"/>
<dbReference type="AlphaFoldDB" id="I4D3L9"/>
<accession>I4D3L9</accession>
<dbReference type="OrthoDB" id="1094757at2"/>
<dbReference type="KEGG" id="dai:Desaci_1370"/>
<feature type="domain" description="Resolvase/invertase-type recombinase catalytic" evidence="7">
    <location>
        <begin position="2"/>
        <end position="149"/>
    </location>
</feature>
<dbReference type="CDD" id="cd00338">
    <property type="entry name" value="Ser_Recombinase"/>
    <property type="match status" value="1"/>
</dbReference>
<evidence type="ECO:0000256" key="1">
    <source>
        <dbReference type="ARBA" id="ARBA00022908"/>
    </source>
</evidence>
<dbReference type="InterPro" id="IPR025827">
    <property type="entry name" value="Zn_ribbon_recom_dom"/>
</dbReference>
<dbReference type="PROSITE" id="PS51736">
    <property type="entry name" value="RECOMBINASES_3"/>
    <property type="match status" value="1"/>
</dbReference>
<dbReference type="InterPro" id="IPR036162">
    <property type="entry name" value="Resolvase-like_N_sf"/>
</dbReference>
<name>I4D3L9_DESAJ</name>
<keyword evidence="3" id="KW-0233">DNA recombination</keyword>
<evidence type="ECO:0000259" key="8">
    <source>
        <dbReference type="PROSITE" id="PS51737"/>
    </source>
</evidence>
<dbReference type="Gene3D" id="3.90.1750.20">
    <property type="entry name" value="Putative Large Serine Recombinase, Chain B, Domain 2"/>
    <property type="match status" value="1"/>
</dbReference>
<dbReference type="EMBL" id="CP003639">
    <property type="protein sequence ID" value="AFM40393.1"/>
    <property type="molecule type" value="Genomic_DNA"/>
</dbReference>
<dbReference type="Proteomes" id="UP000002892">
    <property type="component" value="Chromosome"/>
</dbReference>
<dbReference type="SMART" id="SM00857">
    <property type="entry name" value="Resolvase"/>
    <property type="match status" value="1"/>
</dbReference>
<dbReference type="PROSITE" id="PS51737">
    <property type="entry name" value="RECOMBINASE_DNA_BIND"/>
    <property type="match status" value="1"/>
</dbReference>
<keyword evidence="10" id="KW-1185">Reference proteome</keyword>
<evidence type="ECO:0000313" key="9">
    <source>
        <dbReference type="EMBL" id="AFM40393.1"/>
    </source>
</evidence>
<dbReference type="RefSeq" id="WP_014826400.1">
    <property type="nucleotide sequence ID" value="NC_018068.1"/>
</dbReference>
<feature type="domain" description="Recombinase" evidence="8">
    <location>
        <begin position="157"/>
        <end position="284"/>
    </location>
</feature>
<dbReference type="GO" id="GO:0015074">
    <property type="term" value="P:DNA integration"/>
    <property type="evidence" value="ECO:0007669"/>
    <property type="project" value="UniProtKB-KW"/>
</dbReference>
<reference evidence="9 10" key="1">
    <citation type="journal article" date="2012" name="J. Bacteriol.">
        <title>Complete genome sequences of Desulfosporosinus orientis DSM765T, Desulfosporosinus youngiae DSM17734T, Desulfosporosinus meridiei DSM13257T, and Desulfosporosinus acidiphilus DSM22704T.</title>
        <authorList>
            <person name="Pester M."/>
            <person name="Brambilla E."/>
            <person name="Alazard D."/>
            <person name="Rattei T."/>
            <person name="Weinmaier T."/>
            <person name="Han J."/>
            <person name="Lucas S."/>
            <person name="Lapidus A."/>
            <person name="Cheng J.F."/>
            <person name="Goodwin L."/>
            <person name="Pitluck S."/>
            <person name="Peters L."/>
            <person name="Ovchinnikova G."/>
            <person name="Teshima H."/>
            <person name="Detter J.C."/>
            <person name="Han C.S."/>
            <person name="Tapia R."/>
            <person name="Land M.L."/>
            <person name="Hauser L."/>
            <person name="Kyrpides N.C."/>
            <person name="Ivanova N.N."/>
            <person name="Pagani I."/>
            <person name="Huntmann M."/>
            <person name="Wei C.L."/>
            <person name="Davenport K.W."/>
            <person name="Daligault H."/>
            <person name="Chain P.S."/>
            <person name="Chen A."/>
            <person name="Mavromatis K."/>
            <person name="Markowitz V."/>
            <person name="Szeto E."/>
            <person name="Mikhailova N."/>
            <person name="Pati A."/>
            <person name="Wagner M."/>
            <person name="Woyke T."/>
            <person name="Ollivier B."/>
            <person name="Klenk H.P."/>
            <person name="Spring S."/>
            <person name="Loy A."/>
        </authorList>
    </citation>
    <scope>NUCLEOTIDE SEQUENCE [LARGE SCALE GENOMIC DNA]</scope>
    <source>
        <strain evidence="10">DSM 22704 / JCM 16185 / SJ4</strain>
    </source>
</reference>
<keyword evidence="2" id="KW-0238">DNA-binding</keyword>
<dbReference type="Gene3D" id="3.40.50.1390">
    <property type="entry name" value="Resolvase, N-terminal catalytic domain"/>
    <property type="match status" value="1"/>
</dbReference>
<dbReference type="InterPro" id="IPR050639">
    <property type="entry name" value="SSR_resolvase"/>
</dbReference>
<evidence type="ECO:0000256" key="2">
    <source>
        <dbReference type="ARBA" id="ARBA00023125"/>
    </source>
</evidence>
<dbReference type="InterPro" id="IPR011109">
    <property type="entry name" value="DNA_bind_recombinase_dom"/>
</dbReference>
<evidence type="ECO:0000256" key="3">
    <source>
        <dbReference type="ARBA" id="ARBA00023172"/>
    </source>
</evidence>
<dbReference type="PROSITE" id="PS00397">
    <property type="entry name" value="RECOMBINASES_1"/>
    <property type="match status" value="1"/>
</dbReference>
<dbReference type="InterPro" id="IPR006119">
    <property type="entry name" value="Resolv_N"/>
</dbReference>
<dbReference type="Pfam" id="PF07508">
    <property type="entry name" value="Recombinase"/>
    <property type="match status" value="1"/>
</dbReference>
<dbReference type="GO" id="GO:0000150">
    <property type="term" value="F:DNA strand exchange activity"/>
    <property type="evidence" value="ECO:0007669"/>
    <property type="project" value="InterPro"/>
</dbReference>
<evidence type="ECO:0000259" key="7">
    <source>
        <dbReference type="PROSITE" id="PS51736"/>
    </source>
</evidence>
<dbReference type="SUPFAM" id="SSF53041">
    <property type="entry name" value="Resolvase-like"/>
    <property type="match status" value="1"/>
</dbReference>
<evidence type="ECO:0000313" key="10">
    <source>
        <dbReference type="Proteomes" id="UP000002892"/>
    </source>
</evidence>
<evidence type="ECO:0000256" key="6">
    <source>
        <dbReference type="SAM" id="Coils"/>
    </source>
</evidence>
<dbReference type="Pfam" id="PF13408">
    <property type="entry name" value="Zn_ribbon_recom"/>
    <property type="match status" value="1"/>
</dbReference>
<feature type="active site" description="O-(5'-phospho-DNA)-serine intermediate" evidence="4 5">
    <location>
        <position position="10"/>
    </location>
</feature>
<evidence type="ECO:0000256" key="5">
    <source>
        <dbReference type="PROSITE-ProRule" id="PRU10137"/>
    </source>
</evidence>
<dbReference type="PANTHER" id="PTHR30461">
    <property type="entry name" value="DNA-INVERTASE FROM LAMBDOID PROPHAGE"/>
    <property type="match status" value="1"/>
</dbReference>
<dbReference type="Pfam" id="PF00239">
    <property type="entry name" value="Resolvase"/>
    <property type="match status" value="1"/>
</dbReference>